<dbReference type="InterPro" id="IPR039446">
    <property type="entry name" value="DauR-like"/>
</dbReference>
<dbReference type="Pfam" id="PF08348">
    <property type="entry name" value="PAS_6"/>
    <property type="match status" value="1"/>
</dbReference>
<keyword evidence="4" id="KW-1185">Reference proteome</keyword>
<dbReference type="InterPro" id="IPR039445">
    <property type="entry name" value="DauR-like_HTH"/>
</dbReference>
<name>A0ABU0XIQ7_9MICO</name>
<dbReference type="InterPro" id="IPR013559">
    <property type="entry name" value="YheO"/>
</dbReference>
<comment type="caution">
    <text evidence="3">The sequence shown here is derived from an EMBL/GenBank/DDBJ whole genome shotgun (WGS) entry which is preliminary data.</text>
</comment>
<gene>
    <name evidence="3" type="ORF">RBR11_08830</name>
</gene>
<proteinExistence type="predicted"/>
<sequence length="263" mass="28307">MVETQGRAGAAGILDAVIRPTVDGERLIAVFSSLVEPLGRSLPASTEVVLHDLSKLPNSIVAIHGTVTGRQVGDPTTDLLLKKLQELSADHEVGYETRLPDGRRIRSSTMIIRDVTGQPVAALCLNSDLSVWESVQDVISSMLGVAQGAGASAPGRPVPIESARPVDDDESEIFVTDVDQLAAHLIRRAVSKVDAPVELMQKRHKVEVVRDLKARGMFHLRDAVDMVAAALGVTRFTIYNYLNEIADEESASEDRAEAGKDKA</sequence>
<reference evidence="3 4" key="1">
    <citation type="submission" date="2023-08" db="EMBL/GenBank/DDBJ databases">
        <title>Microbacterium sp. nov., isolated from a waste landfill.</title>
        <authorList>
            <person name="Wen W."/>
        </authorList>
    </citation>
    <scope>NUCLEOTIDE SEQUENCE [LARGE SCALE GENOMIC DNA]</scope>
    <source>
        <strain evidence="3 4">ASV81</strain>
    </source>
</reference>
<evidence type="ECO:0000313" key="3">
    <source>
        <dbReference type="EMBL" id="MDQ4214020.1"/>
    </source>
</evidence>
<evidence type="ECO:0000313" key="4">
    <source>
        <dbReference type="Proteomes" id="UP001230289"/>
    </source>
</evidence>
<organism evidence="3 4">
    <name type="scientific">Microbacterium capsulatum</name>
    <dbReference type="NCBI Taxonomy" id="3041921"/>
    <lineage>
        <taxon>Bacteria</taxon>
        <taxon>Bacillati</taxon>
        <taxon>Actinomycetota</taxon>
        <taxon>Actinomycetes</taxon>
        <taxon>Micrococcales</taxon>
        <taxon>Microbacteriaceae</taxon>
        <taxon>Microbacterium</taxon>
    </lineage>
</organism>
<dbReference type="Proteomes" id="UP001230289">
    <property type="component" value="Unassembled WGS sequence"/>
</dbReference>
<feature type="domain" description="YheO-like" evidence="1">
    <location>
        <begin position="31"/>
        <end position="137"/>
    </location>
</feature>
<protein>
    <submittedName>
        <fullName evidence="3">PAS domain-containing protein</fullName>
    </submittedName>
</protein>
<dbReference type="EMBL" id="JAVFCB010000004">
    <property type="protein sequence ID" value="MDQ4214020.1"/>
    <property type="molecule type" value="Genomic_DNA"/>
</dbReference>
<dbReference type="PANTHER" id="PTHR35568">
    <property type="entry name" value="TRANSCRIPTIONAL REGULATOR DAUR"/>
    <property type="match status" value="1"/>
</dbReference>
<evidence type="ECO:0000259" key="1">
    <source>
        <dbReference type="Pfam" id="PF08348"/>
    </source>
</evidence>
<feature type="domain" description="Transcriptional regulator DauR-like HTH" evidence="2">
    <location>
        <begin position="184"/>
        <end position="243"/>
    </location>
</feature>
<accession>A0ABU0XIQ7</accession>
<dbReference type="PANTHER" id="PTHR35568:SF1">
    <property type="entry name" value="TRANSCRIPTIONAL REGULATOR DAUR"/>
    <property type="match status" value="1"/>
</dbReference>
<dbReference type="Pfam" id="PF13309">
    <property type="entry name" value="HTH_22"/>
    <property type="match status" value="1"/>
</dbReference>
<dbReference type="RefSeq" id="WP_308488954.1">
    <property type="nucleotide sequence ID" value="NZ_JAVFCB010000004.1"/>
</dbReference>
<evidence type="ECO:0000259" key="2">
    <source>
        <dbReference type="Pfam" id="PF13309"/>
    </source>
</evidence>